<keyword evidence="1" id="KW-0812">Transmembrane</keyword>
<dbReference type="Proteomes" id="UP000231019">
    <property type="component" value="Unassembled WGS sequence"/>
</dbReference>
<gene>
    <name evidence="2" type="ORF">COW36_13650</name>
</gene>
<sequence length="130" mass="14909">MDYGTDFGYGSTSGRGLLYYLIFPVDSFGKGPQAQDAVVFNEQKQAEIWPVFLFLLPAIVLFAGLFLDLGFFSSLFFYAFESILLAFVCKFYIQIDDLAFIFDLALNFWFSCLILSVVFMLFFSIFAIFF</sequence>
<evidence type="ECO:0000256" key="1">
    <source>
        <dbReference type="SAM" id="Phobius"/>
    </source>
</evidence>
<accession>A0A2M7G3F6</accession>
<keyword evidence="1" id="KW-1133">Transmembrane helix</keyword>
<evidence type="ECO:0000313" key="3">
    <source>
        <dbReference type="Proteomes" id="UP000231019"/>
    </source>
</evidence>
<reference evidence="2 3" key="1">
    <citation type="submission" date="2017-09" db="EMBL/GenBank/DDBJ databases">
        <title>Depth-based differentiation of microbial function through sediment-hosted aquifers and enrichment of novel symbionts in the deep terrestrial subsurface.</title>
        <authorList>
            <person name="Probst A.J."/>
            <person name="Ladd B."/>
            <person name="Jarett J.K."/>
            <person name="Geller-Mcgrath D.E."/>
            <person name="Sieber C.M."/>
            <person name="Emerson J.B."/>
            <person name="Anantharaman K."/>
            <person name="Thomas B.C."/>
            <person name="Malmstrom R."/>
            <person name="Stieglmeier M."/>
            <person name="Klingl A."/>
            <person name="Woyke T."/>
            <person name="Ryan C.M."/>
            <person name="Banfield J.F."/>
        </authorList>
    </citation>
    <scope>NUCLEOTIDE SEQUENCE [LARGE SCALE GENOMIC DNA]</scope>
    <source>
        <strain evidence="2">CG17_big_fil_post_rev_8_21_14_2_50_48_46</strain>
    </source>
</reference>
<dbReference type="AlphaFoldDB" id="A0A2M7G3F6"/>
<name>A0A2M7G3F6_9BACT</name>
<feature type="transmembrane region" description="Helical" evidence="1">
    <location>
        <begin position="48"/>
        <end position="68"/>
    </location>
</feature>
<protein>
    <submittedName>
        <fullName evidence="2">Uncharacterized protein</fullName>
    </submittedName>
</protein>
<keyword evidence="1" id="KW-0472">Membrane</keyword>
<organism evidence="2 3">
    <name type="scientific">bacterium (Candidatus Blackallbacteria) CG17_big_fil_post_rev_8_21_14_2_50_48_46</name>
    <dbReference type="NCBI Taxonomy" id="2014261"/>
    <lineage>
        <taxon>Bacteria</taxon>
        <taxon>Candidatus Blackallbacteria</taxon>
    </lineage>
</organism>
<comment type="caution">
    <text evidence="2">The sequence shown here is derived from an EMBL/GenBank/DDBJ whole genome shotgun (WGS) entry which is preliminary data.</text>
</comment>
<evidence type="ECO:0000313" key="2">
    <source>
        <dbReference type="EMBL" id="PIW16369.1"/>
    </source>
</evidence>
<feature type="transmembrane region" description="Helical" evidence="1">
    <location>
        <begin position="107"/>
        <end position="129"/>
    </location>
</feature>
<dbReference type="EMBL" id="PFFQ01000038">
    <property type="protein sequence ID" value="PIW16369.1"/>
    <property type="molecule type" value="Genomic_DNA"/>
</dbReference>
<proteinExistence type="predicted"/>
<feature type="transmembrane region" description="Helical" evidence="1">
    <location>
        <begin position="75"/>
        <end position="95"/>
    </location>
</feature>